<dbReference type="Pfam" id="PF07589">
    <property type="entry name" value="PEP-CTERM"/>
    <property type="match status" value="1"/>
</dbReference>
<sequence length="462" mass="48847">MFKQKKLSILVSGALIVMAGAAQAIAADTHFDNFTPLPGNVAAGFLPENAPFQLSSPNFSQIRIADRTTQLGLGEANSGNWDMITANETGPDAGRYLFSPFETSAAGVQRTDLMTGLTKTLVQPGTQGFVSGDASRWTPWGSYLTAEESWGAGSTKGRLFELTNPVTATGTGDSNFVNRSILPHVSHEGLAFDKDHSLYFIDEFNGGSVYKYVSANPNATNGDDYFSAGQTFAMLVNGGGNANAVGSFTWAPITNATGGALAGVSVLNTDGSIDGRLTANAVQGTDYQRPEDMEIKTLANGDEMVFVTTTTTHEVYSINLGSNEVKLFAGRDTLDRATGLAVGTSLTSPDNLAVDAAGNVYIVEDQPGGVADIWFAQDTNNDGVAESIARWASMSTIGAEPTGLYFDKFHANIAYVNIQHPDSLVDSTILISAVPEPETYAMMLAGLGLMGAVARRRKTTVR</sequence>
<evidence type="ECO:0000256" key="1">
    <source>
        <dbReference type="SAM" id="SignalP"/>
    </source>
</evidence>
<name>A0A1W6SPI9_9PROT</name>
<dbReference type="InterPro" id="IPR011042">
    <property type="entry name" value="6-blade_b-propeller_TolB-like"/>
</dbReference>
<reference evidence="3 4" key="1">
    <citation type="journal article" date="2015" name="Int. J. Syst. Evol. Microbiol.">
        <title>Nitrosospira lacus sp. nov., a psychrotolerant, ammonia-oxidizing bacterium from sandy lake sediment.</title>
        <authorList>
            <person name="Urakawa H."/>
            <person name="Garcia J.C."/>
            <person name="Nielsen J.L."/>
            <person name="Le V.Q."/>
            <person name="Kozlowski J.A."/>
            <person name="Stein L.Y."/>
            <person name="Lim C.K."/>
            <person name="Pommerening-Roser A."/>
            <person name="Martens-Habbena W."/>
            <person name="Stahl D.A."/>
            <person name="Klotz M.G."/>
        </authorList>
    </citation>
    <scope>NUCLEOTIDE SEQUENCE [LARGE SCALE GENOMIC DNA]</scope>
    <source>
        <strain evidence="3 4">APG3</strain>
    </source>
</reference>
<proteinExistence type="predicted"/>
<feature type="chain" id="PRO_5010880364" evidence="1">
    <location>
        <begin position="27"/>
        <end position="462"/>
    </location>
</feature>
<dbReference type="NCBIfam" id="TIGR02595">
    <property type="entry name" value="PEP_CTERM"/>
    <property type="match status" value="1"/>
</dbReference>
<dbReference type="RefSeq" id="WP_004174162.1">
    <property type="nucleotide sequence ID" value="NZ_CP021106.3"/>
</dbReference>
<dbReference type="Pfam" id="PF05787">
    <property type="entry name" value="PhoX"/>
    <property type="match status" value="1"/>
</dbReference>
<feature type="domain" description="Ice-binding protein C-terminal" evidence="2">
    <location>
        <begin position="433"/>
        <end position="457"/>
    </location>
</feature>
<dbReference type="PANTHER" id="PTHR35399">
    <property type="entry name" value="SLR8030 PROTEIN"/>
    <property type="match status" value="1"/>
</dbReference>
<dbReference type="OrthoDB" id="9801383at2"/>
<dbReference type="Gene3D" id="2.120.10.30">
    <property type="entry name" value="TolB, C-terminal domain"/>
    <property type="match status" value="1"/>
</dbReference>
<feature type="signal peptide" evidence="1">
    <location>
        <begin position="1"/>
        <end position="26"/>
    </location>
</feature>
<dbReference type="SUPFAM" id="SSF63829">
    <property type="entry name" value="Calcium-dependent phosphotriesterase"/>
    <property type="match status" value="1"/>
</dbReference>
<evidence type="ECO:0000313" key="3">
    <source>
        <dbReference type="EMBL" id="ARO87734.1"/>
    </source>
</evidence>
<dbReference type="InterPro" id="IPR013424">
    <property type="entry name" value="Ice-binding_C"/>
</dbReference>
<evidence type="ECO:0000259" key="2">
    <source>
        <dbReference type="Pfam" id="PF07589"/>
    </source>
</evidence>
<keyword evidence="1" id="KW-0732">Signal</keyword>
<keyword evidence="4" id="KW-1185">Reference proteome</keyword>
<dbReference type="KEGG" id="nlc:EBAPG3_008115"/>
<dbReference type="eggNOG" id="COG3211">
    <property type="taxonomic scope" value="Bacteria"/>
</dbReference>
<dbReference type="EMBL" id="CP021106">
    <property type="protein sequence ID" value="ARO87734.1"/>
    <property type="molecule type" value="Genomic_DNA"/>
</dbReference>
<accession>A0A1W6SPI9</accession>
<dbReference type="PANTHER" id="PTHR35399:SF2">
    <property type="entry name" value="DUF839 DOMAIN-CONTAINING PROTEIN"/>
    <property type="match status" value="1"/>
</dbReference>
<organism evidence="3 4">
    <name type="scientific">Nitrosospira lacus</name>
    <dbReference type="NCBI Taxonomy" id="1288494"/>
    <lineage>
        <taxon>Bacteria</taxon>
        <taxon>Pseudomonadati</taxon>
        <taxon>Pseudomonadota</taxon>
        <taxon>Betaproteobacteria</taxon>
        <taxon>Nitrosomonadales</taxon>
        <taxon>Nitrosomonadaceae</taxon>
        <taxon>Nitrosospira</taxon>
    </lineage>
</organism>
<dbReference type="Proteomes" id="UP000012179">
    <property type="component" value="Chromosome"/>
</dbReference>
<gene>
    <name evidence="3" type="ORF">EBAPG3_008115</name>
</gene>
<evidence type="ECO:0000313" key="4">
    <source>
        <dbReference type="Proteomes" id="UP000012179"/>
    </source>
</evidence>
<dbReference type="AlphaFoldDB" id="A0A1W6SPI9"/>
<protein>
    <submittedName>
        <fullName evidence="3">PEP-CTERM sorting domain-containing protein</fullName>
    </submittedName>
</protein>
<dbReference type="InterPro" id="IPR008557">
    <property type="entry name" value="PhoX"/>
</dbReference>